<feature type="domain" description="DUF7730" evidence="1">
    <location>
        <begin position="10"/>
        <end position="148"/>
    </location>
</feature>
<dbReference type="InterPro" id="IPR056632">
    <property type="entry name" value="DUF7730"/>
</dbReference>
<evidence type="ECO:0000259" key="1">
    <source>
        <dbReference type="Pfam" id="PF24864"/>
    </source>
</evidence>
<sequence length="222" mass="25830">MEHKFNEVNFQGKSPFFLKLNADIRRLIYIQLFGKFLVHICGTGEPTWNLESRPPGNILGLWHCICPGGRKEIPHYHSPETHEWRFLATNLLFSCKRIYEEGISILYRKNSFLFELSADVIVFNFQAKQYLKHIRNIDLCVDYDDVLYNYTWLPDLRAACIAISQLEKLVLRIRVPEVLATLTNDELERAPEEIAKAFSEAIEWHCAKSVEIILPEILHGQA</sequence>
<proteinExistence type="predicted"/>
<accession>A0A9P9EWE3</accession>
<evidence type="ECO:0000313" key="2">
    <source>
        <dbReference type="EMBL" id="KAH7146529.1"/>
    </source>
</evidence>
<dbReference type="Proteomes" id="UP000738349">
    <property type="component" value="Unassembled WGS sequence"/>
</dbReference>
<dbReference type="Pfam" id="PF24864">
    <property type="entry name" value="DUF7730"/>
    <property type="match status" value="1"/>
</dbReference>
<dbReference type="EMBL" id="JAGMUV010000008">
    <property type="protein sequence ID" value="KAH7146529.1"/>
    <property type="molecule type" value="Genomic_DNA"/>
</dbReference>
<dbReference type="PANTHER" id="PTHR38790">
    <property type="entry name" value="2EXR DOMAIN-CONTAINING PROTEIN-RELATED"/>
    <property type="match status" value="1"/>
</dbReference>
<name>A0A9P9EWE3_9HYPO</name>
<evidence type="ECO:0000313" key="3">
    <source>
        <dbReference type="Proteomes" id="UP000738349"/>
    </source>
</evidence>
<comment type="caution">
    <text evidence="2">The sequence shown here is derived from an EMBL/GenBank/DDBJ whole genome shotgun (WGS) entry which is preliminary data.</text>
</comment>
<keyword evidence="3" id="KW-1185">Reference proteome</keyword>
<protein>
    <recommendedName>
        <fullName evidence="1">DUF7730 domain-containing protein</fullName>
    </recommendedName>
</protein>
<organism evidence="2 3">
    <name type="scientific">Dactylonectria macrodidyma</name>
    <dbReference type="NCBI Taxonomy" id="307937"/>
    <lineage>
        <taxon>Eukaryota</taxon>
        <taxon>Fungi</taxon>
        <taxon>Dikarya</taxon>
        <taxon>Ascomycota</taxon>
        <taxon>Pezizomycotina</taxon>
        <taxon>Sordariomycetes</taxon>
        <taxon>Hypocreomycetidae</taxon>
        <taxon>Hypocreales</taxon>
        <taxon>Nectriaceae</taxon>
        <taxon>Dactylonectria</taxon>
    </lineage>
</organism>
<gene>
    <name evidence="2" type="ORF">EDB81DRAFT_883935</name>
</gene>
<dbReference type="AlphaFoldDB" id="A0A9P9EWE3"/>
<dbReference type="OrthoDB" id="4757095at2759"/>
<reference evidence="2" key="1">
    <citation type="journal article" date="2021" name="Nat. Commun.">
        <title>Genetic determinants of endophytism in the Arabidopsis root mycobiome.</title>
        <authorList>
            <person name="Mesny F."/>
            <person name="Miyauchi S."/>
            <person name="Thiergart T."/>
            <person name="Pickel B."/>
            <person name="Atanasova L."/>
            <person name="Karlsson M."/>
            <person name="Huettel B."/>
            <person name="Barry K.W."/>
            <person name="Haridas S."/>
            <person name="Chen C."/>
            <person name="Bauer D."/>
            <person name="Andreopoulos W."/>
            <person name="Pangilinan J."/>
            <person name="LaButti K."/>
            <person name="Riley R."/>
            <person name="Lipzen A."/>
            <person name="Clum A."/>
            <person name="Drula E."/>
            <person name="Henrissat B."/>
            <person name="Kohler A."/>
            <person name="Grigoriev I.V."/>
            <person name="Martin F.M."/>
            <person name="Hacquard S."/>
        </authorList>
    </citation>
    <scope>NUCLEOTIDE SEQUENCE</scope>
    <source>
        <strain evidence="2">MPI-CAGE-AT-0147</strain>
    </source>
</reference>